<protein>
    <submittedName>
        <fullName evidence="2">Uncharacterized protein</fullName>
    </submittedName>
</protein>
<feature type="compositionally biased region" description="Pro residues" evidence="1">
    <location>
        <begin position="47"/>
        <end position="67"/>
    </location>
</feature>
<gene>
    <name evidence="2" type="ORF">BDP27DRAFT_1438573</name>
</gene>
<evidence type="ECO:0000256" key="1">
    <source>
        <dbReference type="SAM" id="MobiDB-lite"/>
    </source>
</evidence>
<comment type="caution">
    <text evidence="2">The sequence shown here is derived from an EMBL/GenBank/DDBJ whole genome shotgun (WGS) entry which is preliminary data.</text>
</comment>
<organism evidence="2 3">
    <name type="scientific">Rhodocollybia butyracea</name>
    <dbReference type="NCBI Taxonomy" id="206335"/>
    <lineage>
        <taxon>Eukaryota</taxon>
        <taxon>Fungi</taxon>
        <taxon>Dikarya</taxon>
        <taxon>Basidiomycota</taxon>
        <taxon>Agaricomycotina</taxon>
        <taxon>Agaricomycetes</taxon>
        <taxon>Agaricomycetidae</taxon>
        <taxon>Agaricales</taxon>
        <taxon>Marasmiineae</taxon>
        <taxon>Omphalotaceae</taxon>
        <taxon>Rhodocollybia</taxon>
    </lineage>
</organism>
<evidence type="ECO:0000313" key="3">
    <source>
        <dbReference type="Proteomes" id="UP000772434"/>
    </source>
</evidence>
<dbReference type="EMBL" id="JADNRY010000973">
    <property type="protein sequence ID" value="KAF9023303.1"/>
    <property type="molecule type" value="Genomic_DNA"/>
</dbReference>
<keyword evidence="3" id="KW-1185">Reference proteome</keyword>
<dbReference type="AlphaFoldDB" id="A0A9P5P0B8"/>
<feature type="region of interest" description="Disordered" evidence="1">
    <location>
        <begin position="45"/>
        <end position="73"/>
    </location>
</feature>
<reference evidence="2" key="1">
    <citation type="submission" date="2020-11" db="EMBL/GenBank/DDBJ databases">
        <authorList>
            <consortium name="DOE Joint Genome Institute"/>
            <person name="Ahrendt S."/>
            <person name="Riley R."/>
            <person name="Andreopoulos W."/>
            <person name="Labutti K."/>
            <person name="Pangilinan J."/>
            <person name="Ruiz-Duenas F.J."/>
            <person name="Barrasa J.M."/>
            <person name="Sanchez-Garcia M."/>
            <person name="Camarero S."/>
            <person name="Miyauchi S."/>
            <person name="Serrano A."/>
            <person name="Linde D."/>
            <person name="Babiker R."/>
            <person name="Drula E."/>
            <person name="Ayuso-Fernandez I."/>
            <person name="Pacheco R."/>
            <person name="Padilla G."/>
            <person name="Ferreira P."/>
            <person name="Barriuso J."/>
            <person name="Kellner H."/>
            <person name="Castanera R."/>
            <person name="Alfaro M."/>
            <person name="Ramirez L."/>
            <person name="Pisabarro A.G."/>
            <person name="Kuo A."/>
            <person name="Tritt A."/>
            <person name="Lipzen A."/>
            <person name="He G."/>
            <person name="Yan M."/>
            <person name="Ng V."/>
            <person name="Cullen D."/>
            <person name="Martin F."/>
            <person name="Rosso M.-N."/>
            <person name="Henrissat B."/>
            <person name="Hibbett D."/>
            <person name="Martinez A.T."/>
            <person name="Grigoriev I.V."/>
        </authorList>
    </citation>
    <scope>NUCLEOTIDE SEQUENCE</scope>
    <source>
        <strain evidence="2">AH 40177</strain>
    </source>
</reference>
<accession>A0A9P5P0B8</accession>
<sequence length="332" mass="36357">MTKANLDMTKVRLDMTKVNLDMTKIRLDMAKGNLDMSKIKFAFQASPTPPSAPSTPPSVTPTAPPTPTLEVPHPSQEASLLSHKVPYPYQGIPYPTPGHDQLDPGLASLNTILVHNFLFLSYFHALLIANLLTSRVSLTNSTSPPWFLPEDDIDTILVVAKKNRITPNSQLTIPFNIECHRTEWLISCGVKDLFTPPKFEDGELVVEVLVADKPASGSKPLTQPSGSSAWRTGLDQYPCSSTMPCWTDSFARSWIITSSMKTMTAAGFTGGTSVCKVLPMCQNHKNSKQEANGIFKGNPSWALDPSMQKLGQSILLKQGDTVYMMSDMMGIN</sequence>
<evidence type="ECO:0000313" key="2">
    <source>
        <dbReference type="EMBL" id="KAF9023303.1"/>
    </source>
</evidence>
<proteinExistence type="predicted"/>
<dbReference type="Proteomes" id="UP000772434">
    <property type="component" value="Unassembled WGS sequence"/>
</dbReference>
<name>A0A9P5P0B8_9AGAR</name>